<dbReference type="EMBL" id="OU503038">
    <property type="protein sequence ID" value="CAI9758252.1"/>
    <property type="molecule type" value="Genomic_DNA"/>
</dbReference>
<keyword evidence="3" id="KW-1185">Reference proteome</keyword>
<evidence type="ECO:0000256" key="1">
    <source>
        <dbReference type="SAM" id="MobiDB-lite"/>
    </source>
</evidence>
<reference evidence="2" key="1">
    <citation type="submission" date="2023-05" db="EMBL/GenBank/DDBJ databases">
        <authorList>
            <person name="Huff M."/>
        </authorList>
    </citation>
    <scope>NUCLEOTIDE SEQUENCE</scope>
</reference>
<evidence type="ECO:0000313" key="3">
    <source>
        <dbReference type="Proteomes" id="UP000834106"/>
    </source>
</evidence>
<evidence type="ECO:0000313" key="2">
    <source>
        <dbReference type="EMBL" id="CAI9758252.1"/>
    </source>
</evidence>
<feature type="compositionally biased region" description="Polar residues" evidence="1">
    <location>
        <begin position="124"/>
        <end position="137"/>
    </location>
</feature>
<organism evidence="2 3">
    <name type="scientific">Fraxinus pennsylvanica</name>
    <dbReference type="NCBI Taxonomy" id="56036"/>
    <lineage>
        <taxon>Eukaryota</taxon>
        <taxon>Viridiplantae</taxon>
        <taxon>Streptophyta</taxon>
        <taxon>Embryophyta</taxon>
        <taxon>Tracheophyta</taxon>
        <taxon>Spermatophyta</taxon>
        <taxon>Magnoliopsida</taxon>
        <taxon>eudicotyledons</taxon>
        <taxon>Gunneridae</taxon>
        <taxon>Pentapetalae</taxon>
        <taxon>asterids</taxon>
        <taxon>lamiids</taxon>
        <taxon>Lamiales</taxon>
        <taxon>Oleaceae</taxon>
        <taxon>Oleeae</taxon>
        <taxon>Fraxinus</taxon>
    </lineage>
</organism>
<dbReference type="AlphaFoldDB" id="A0AAD1YVV6"/>
<feature type="region of interest" description="Disordered" evidence="1">
    <location>
        <begin position="124"/>
        <end position="154"/>
    </location>
</feature>
<sequence length="284" mass="30883">MQRASVGHPPFPADKNSLVFRNSPVAPAHCLQGYGNFLQAQHVPMHPRTSVITIQFTLQSFSTLAKVSANCHCCPTYSSHQKTPEIATNSQYVPTPPRPRDLTTVTSDQYITTHHKTPEITTNCQYTSTRPQPRNPTSLPPGALHMTPETDTNSHCGKVSEALVGPAKLGGKSWDEGRALAGGGSYKRKEKAVTKNRPDFKAILRTKVDKLKKKQGMKKISNWYFALPLPSLNCAVPDNGSFSLFTPISFANNLDLCAPVTARPCPGSPPFSPPPISLLGNCPI</sequence>
<name>A0AAD1YVV6_9LAMI</name>
<dbReference type="Proteomes" id="UP000834106">
    <property type="component" value="Chromosome 3"/>
</dbReference>
<gene>
    <name evidence="2" type="ORF">FPE_LOCUS5682</name>
</gene>
<accession>A0AAD1YVV6</accession>
<proteinExistence type="predicted"/>
<protein>
    <submittedName>
        <fullName evidence="2">Uncharacterized protein</fullName>
    </submittedName>
</protein>